<organism evidence="2 3">
    <name type="scientific">Aspergillus ellipticus CBS 707.79</name>
    <dbReference type="NCBI Taxonomy" id="1448320"/>
    <lineage>
        <taxon>Eukaryota</taxon>
        <taxon>Fungi</taxon>
        <taxon>Dikarya</taxon>
        <taxon>Ascomycota</taxon>
        <taxon>Pezizomycotina</taxon>
        <taxon>Eurotiomycetes</taxon>
        <taxon>Eurotiomycetidae</taxon>
        <taxon>Eurotiales</taxon>
        <taxon>Aspergillaceae</taxon>
        <taxon>Aspergillus</taxon>
        <taxon>Aspergillus subgen. Circumdati</taxon>
    </lineage>
</organism>
<proteinExistence type="predicted"/>
<feature type="transmembrane region" description="Helical" evidence="1">
    <location>
        <begin position="16"/>
        <end position="38"/>
    </location>
</feature>
<keyword evidence="1" id="KW-1133">Transmembrane helix</keyword>
<dbReference type="Proteomes" id="UP000247810">
    <property type="component" value="Unassembled WGS sequence"/>
</dbReference>
<sequence length="61" mass="6868">MAVVSILATLTDLWRYTWFLALRPLAILILTGAVVSIVRSGVSVCRDIPAMAYEMFMWFTS</sequence>
<dbReference type="AlphaFoldDB" id="A0A319CXX2"/>
<reference evidence="2 3" key="1">
    <citation type="submission" date="2018-02" db="EMBL/GenBank/DDBJ databases">
        <title>The genomes of Aspergillus section Nigri reveals drivers in fungal speciation.</title>
        <authorList>
            <consortium name="DOE Joint Genome Institute"/>
            <person name="Vesth T.C."/>
            <person name="Nybo J."/>
            <person name="Theobald S."/>
            <person name="Brandl J."/>
            <person name="Frisvad J.C."/>
            <person name="Nielsen K.F."/>
            <person name="Lyhne E.K."/>
            <person name="Kogle M.E."/>
            <person name="Kuo A."/>
            <person name="Riley R."/>
            <person name="Clum A."/>
            <person name="Nolan M."/>
            <person name="Lipzen A."/>
            <person name="Salamov A."/>
            <person name="Henrissat B."/>
            <person name="Wiebenga A."/>
            <person name="De vries R.P."/>
            <person name="Grigoriev I.V."/>
            <person name="Mortensen U.H."/>
            <person name="Andersen M.R."/>
            <person name="Baker S.E."/>
        </authorList>
    </citation>
    <scope>NUCLEOTIDE SEQUENCE [LARGE SCALE GENOMIC DNA]</scope>
    <source>
        <strain evidence="2 3">CBS 707.79</strain>
    </source>
</reference>
<dbReference type="EMBL" id="KZ826024">
    <property type="protein sequence ID" value="PYH89549.1"/>
    <property type="molecule type" value="Genomic_DNA"/>
</dbReference>
<evidence type="ECO:0000313" key="2">
    <source>
        <dbReference type="EMBL" id="PYH89549.1"/>
    </source>
</evidence>
<keyword evidence="1" id="KW-0812">Transmembrane</keyword>
<gene>
    <name evidence="2" type="ORF">BO71DRAFT_402959</name>
</gene>
<evidence type="ECO:0000313" key="3">
    <source>
        <dbReference type="Proteomes" id="UP000247810"/>
    </source>
</evidence>
<keyword evidence="3" id="KW-1185">Reference proteome</keyword>
<accession>A0A319CXX2</accession>
<keyword evidence="1" id="KW-0472">Membrane</keyword>
<protein>
    <submittedName>
        <fullName evidence="2">Uncharacterized protein</fullName>
    </submittedName>
</protein>
<evidence type="ECO:0000256" key="1">
    <source>
        <dbReference type="SAM" id="Phobius"/>
    </source>
</evidence>
<dbReference type="VEuPathDB" id="FungiDB:BO71DRAFT_402959"/>
<dbReference type="OrthoDB" id="4462966at2759"/>
<name>A0A319CXX2_9EURO</name>